<evidence type="ECO:0000313" key="1">
    <source>
        <dbReference type="EMBL" id="QNO50044.1"/>
    </source>
</evidence>
<proteinExistence type="predicted"/>
<name>A0A7G9YPW0_9EURY</name>
<dbReference type="AlphaFoldDB" id="A0A7G9YPW0"/>
<accession>A0A7G9YPW0</accession>
<reference evidence="1" key="1">
    <citation type="submission" date="2020-06" db="EMBL/GenBank/DDBJ databases">
        <title>Unique genomic features of the anaerobic methanotrophic archaea.</title>
        <authorList>
            <person name="Chadwick G.L."/>
            <person name="Skennerton C.T."/>
            <person name="Laso-Perez R."/>
            <person name="Leu A.O."/>
            <person name="Speth D.R."/>
            <person name="Yu H."/>
            <person name="Morgan-Lang C."/>
            <person name="Hatzenpichler R."/>
            <person name="Goudeau D."/>
            <person name="Malmstrom R."/>
            <person name="Brazelton W.J."/>
            <person name="Woyke T."/>
            <person name="Hallam S.J."/>
            <person name="Tyson G.W."/>
            <person name="Wegener G."/>
            <person name="Boetius A."/>
            <person name="Orphan V."/>
        </authorList>
    </citation>
    <scope>NUCLEOTIDE SEQUENCE</scope>
</reference>
<dbReference type="EMBL" id="MT631402">
    <property type="protein sequence ID" value="QNO50044.1"/>
    <property type="molecule type" value="Genomic_DNA"/>
</dbReference>
<gene>
    <name evidence="1" type="ORF">MMAJBCMK_00027</name>
</gene>
<organism evidence="1">
    <name type="scientific">Candidatus Methanogaster sp. ANME-2c ERB4</name>
    <dbReference type="NCBI Taxonomy" id="2759911"/>
    <lineage>
        <taxon>Archaea</taxon>
        <taxon>Methanobacteriati</taxon>
        <taxon>Methanobacteriota</taxon>
        <taxon>Stenosarchaea group</taxon>
        <taxon>Methanomicrobia</taxon>
        <taxon>Methanosarcinales</taxon>
        <taxon>ANME-2 cluster</taxon>
        <taxon>Candidatus Methanogasteraceae</taxon>
        <taxon>Candidatus Methanogaster</taxon>
    </lineage>
</organism>
<protein>
    <submittedName>
        <fullName evidence="1">Uncharacterized protein</fullName>
    </submittedName>
</protein>
<sequence length="40" mass="4657">MGILAYEVAAWTRGRNDNEKKINWAFTSENADEKLSKHYV</sequence>